<dbReference type="InterPro" id="IPR016007">
    <property type="entry name" value="Alpha_rhamnosid"/>
</dbReference>
<dbReference type="OrthoDB" id="10036721at2759"/>
<dbReference type="PANTHER" id="PTHR33307:SF6">
    <property type="entry name" value="ALPHA-RHAMNOSIDASE (EUROFUNG)-RELATED"/>
    <property type="match status" value="1"/>
</dbReference>
<dbReference type="Pfam" id="PF05592">
    <property type="entry name" value="Bac_rhamnosid"/>
    <property type="match status" value="1"/>
</dbReference>
<dbReference type="Gene3D" id="2.60.120.260">
    <property type="entry name" value="Galactose-binding domain-like"/>
    <property type="match status" value="2"/>
</dbReference>
<dbReference type="EnsemblFungi" id="MAPG_11080T0">
    <property type="protein sequence ID" value="MAPG_11080T0"/>
    <property type="gene ID" value="MAPG_11080"/>
</dbReference>
<dbReference type="AlphaFoldDB" id="A0A0C4EEA9"/>
<proteinExistence type="predicted"/>
<dbReference type="Proteomes" id="UP000011715">
    <property type="component" value="Unassembled WGS sequence"/>
</dbReference>
<dbReference type="EMBL" id="ADBL01002728">
    <property type="status" value="NOT_ANNOTATED_CDS"/>
    <property type="molecule type" value="Genomic_DNA"/>
</dbReference>
<sequence>MPDPSPVAVVDVRFEHHRPGEARGIDETEPRLSWRFANAPPGFYQEEYEIQLSRTTLANGTTTELCSVRVESPESQLVPWPLKQNGTAVIGSRETISARIKSARLHITSQGLYEAEINGRRVGDYALAPGWTVYYSALAYQTYDVTEHLRAGANCIGVRVAEGWFSGRLGWEEGGKRNIYGNRTALLAQLEVTMSNGSTVTVATDKTWLAARGPVRLAEIYDGEKYDATAEIPGWSSAGDLKTDEWTPVDVLPPLPTSVNLRRGSSEPVRRVQTIKPVAKITTPSGKTVLDFGQNLVGFLRLRGLRGSRGHSILLSHAEVLEHGELGTRPLRQAKAQDKYTLRGGGGDETYEPRFTFHGFRYAQIDGWPAESGDLEASVEAVMVHTDMEARGSFACSDERLNRLFENVRWSMRGNFLSIPTDCPQRNERLGWTGDLAVFSPTANFLYGPFGLLRDWLAGLRADQRNLGGMPPLVSPDIWWKGGSPLGGRLPAAVWHDVVVLAPWAMWEATGDIRILEEQYQSIQDWLKVIPRDKNLTHLWDLGSWQLGDWLDPDAPPENPAGAKTNAVLVANAFLINSLDHASKIATLLGRAGA</sequence>
<dbReference type="InterPro" id="IPR012341">
    <property type="entry name" value="6hp_glycosidase-like_sf"/>
</dbReference>
<feature type="domain" description="Alpha-L-rhamnosidase concanavalin-like" evidence="3">
    <location>
        <begin position="282"/>
        <end position="385"/>
    </location>
</feature>
<dbReference type="VEuPathDB" id="FungiDB:MAPG_11080"/>
<dbReference type="EMBL" id="GL876979">
    <property type="protein sequence ID" value="KLU92133.1"/>
    <property type="molecule type" value="Genomic_DNA"/>
</dbReference>
<reference evidence="7" key="5">
    <citation type="submission" date="2015-06" db="UniProtKB">
        <authorList>
            <consortium name="EnsemblFungi"/>
        </authorList>
    </citation>
    <scope>IDENTIFICATION</scope>
    <source>
        <strain evidence="7">ATCC 64411</strain>
    </source>
</reference>
<evidence type="ECO:0000313" key="7">
    <source>
        <dbReference type="EnsemblFungi" id="MAPG_11080T0"/>
    </source>
</evidence>
<evidence type="ECO:0000256" key="2">
    <source>
        <dbReference type="ARBA" id="ARBA00012652"/>
    </source>
</evidence>
<reference evidence="7" key="4">
    <citation type="journal article" date="2015" name="G3 (Bethesda)">
        <title>Genome sequences of three phytopathogenic species of the Magnaporthaceae family of fungi.</title>
        <authorList>
            <person name="Okagaki L.H."/>
            <person name="Nunes C.C."/>
            <person name="Sailsbery J."/>
            <person name="Clay B."/>
            <person name="Brown D."/>
            <person name="John T."/>
            <person name="Oh Y."/>
            <person name="Young N."/>
            <person name="Fitzgerald M."/>
            <person name="Haas B.J."/>
            <person name="Zeng Q."/>
            <person name="Young S."/>
            <person name="Adiconis X."/>
            <person name="Fan L."/>
            <person name="Levin J.Z."/>
            <person name="Mitchell T.K."/>
            <person name="Okubara P.A."/>
            <person name="Farman M.L."/>
            <person name="Kohn L.M."/>
            <person name="Birren B."/>
            <person name="Ma L.-J."/>
            <person name="Dean R.A."/>
        </authorList>
    </citation>
    <scope>NUCLEOTIDE SEQUENCE</scope>
    <source>
        <strain evidence="7">ATCC 64411 / 73-15</strain>
    </source>
</reference>
<dbReference type="STRING" id="644358.A0A0C4EEA9"/>
<evidence type="ECO:0000256" key="1">
    <source>
        <dbReference type="ARBA" id="ARBA00001445"/>
    </source>
</evidence>
<dbReference type="Pfam" id="PF17389">
    <property type="entry name" value="Bac_rhamnosid6H"/>
    <property type="match status" value="1"/>
</dbReference>
<dbReference type="EMBL" id="ADBL01002727">
    <property type="status" value="NOT_ANNOTATED_CDS"/>
    <property type="molecule type" value="Genomic_DNA"/>
</dbReference>
<comment type="catalytic activity">
    <reaction evidence="1">
        <text>Hydrolysis of terminal non-reducing alpha-L-rhamnose residues in alpha-L-rhamnosides.</text>
        <dbReference type="EC" id="3.2.1.40"/>
    </reaction>
</comment>
<dbReference type="InterPro" id="IPR035396">
    <property type="entry name" value="Bac_rhamnosid6H"/>
</dbReference>
<evidence type="ECO:0000259" key="3">
    <source>
        <dbReference type="Pfam" id="PF05592"/>
    </source>
</evidence>
<dbReference type="PANTHER" id="PTHR33307">
    <property type="entry name" value="ALPHA-RHAMNOSIDASE (EUROFUNG)"/>
    <property type="match status" value="1"/>
</dbReference>
<dbReference type="InterPro" id="IPR013737">
    <property type="entry name" value="Bac_rhamnosid_N"/>
</dbReference>
<keyword evidence="8" id="KW-1185">Reference proteome</keyword>
<dbReference type="InterPro" id="IPR008928">
    <property type="entry name" value="6-hairpin_glycosidase_sf"/>
</dbReference>
<dbReference type="eggNOG" id="ENOG502QXBB">
    <property type="taxonomic scope" value="Eukaryota"/>
</dbReference>
<dbReference type="Pfam" id="PF25788">
    <property type="entry name" value="Ig_Rha78A_N"/>
    <property type="match status" value="1"/>
</dbReference>
<feature type="domain" description="Bacterial alpha-L-rhamnosidase N-terminal" evidence="4">
    <location>
        <begin position="99"/>
        <end position="272"/>
    </location>
</feature>
<accession>A0A0C4EEA9</accession>
<reference evidence="6" key="3">
    <citation type="submission" date="2011-03" db="EMBL/GenBank/DDBJ databases">
        <title>Annotation of Magnaporthe poae ATCC 64411.</title>
        <authorList>
            <person name="Ma L.-J."/>
            <person name="Dead R."/>
            <person name="Young S.K."/>
            <person name="Zeng Q."/>
            <person name="Gargeya S."/>
            <person name="Fitzgerald M."/>
            <person name="Haas B."/>
            <person name="Abouelleil A."/>
            <person name="Alvarado L."/>
            <person name="Arachchi H.M."/>
            <person name="Berlin A."/>
            <person name="Brown A."/>
            <person name="Chapman S.B."/>
            <person name="Chen Z."/>
            <person name="Dunbar C."/>
            <person name="Freedman E."/>
            <person name="Gearin G."/>
            <person name="Gellesch M."/>
            <person name="Goldberg J."/>
            <person name="Griggs A."/>
            <person name="Gujja S."/>
            <person name="Heiman D."/>
            <person name="Howarth C."/>
            <person name="Larson L."/>
            <person name="Lui A."/>
            <person name="MacDonald P.J.P."/>
            <person name="Mehta T."/>
            <person name="Montmayeur A."/>
            <person name="Murphy C."/>
            <person name="Neiman D."/>
            <person name="Pearson M."/>
            <person name="Priest M."/>
            <person name="Roberts A."/>
            <person name="Saif S."/>
            <person name="Shea T."/>
            <person name="Shenoy N."/>
            <person name="Sisk P."/>
            <person name="Stolte C."/>
            <person name="Sykes S."/>
            <person name="Yandava C."/>
            <person name="Wortman J."/>
            <person name="Nusbaum C."/>
            <person name="Birren B."/>
        </authorList>
    </citation>
    <scope>NUCLEOTIDE SEQUENCE</scope>
    <source>
        <strain evidence="6">ATCC 64411</strain>
    </source>
</reference>
<name>A0A0C4EEA9_MAGP6</name>
<protein>
    <recommendedName>
        <fullName evidence="2">alpha-L-rhamnosidase</fullName>
        <ecNumber evidence="2">3.2.1.40</ecNumber>
    </recommendedName>
</protein>
<dbReference type="SUPFAM" id="SSF48208">
    <property type="entry name" value="Six-hairpin glycosidases"/>
    <property type="match status" value="1"/>
</dbReference>
<reference evidence="8" key="2">
    <citation type="submission" date="2010-05" db="EMBL/GenBank/DDBJ databases">
        <title>The genome sequence of Magnaporthe poae strain ATCC 64411.</title>
        <authorList>
            <person name="Ma L.-J."/>
            <person name="Dead R."/>
            <person name="Young S."/>
            <person name="Zeng Q."/>
            <person name="Koehrsen M."/>
            <person name="Alvarado L."/>
            <person name="Berlin A."/>
            <person name="Chapman S.B."/>
            <person name="Chen Z."/>
            <person name="Freedman E."/>
            <person name="Gellesch M."/>
            <person name="Goldberg J."/>
            <person name="Griggs A."/>
            <person name="Gujja S."/>
            <person name="Heilman E.R."/>
            <person name="Heiman D."/>
            <person name="Hepburn T."/>
            <person name="Howarth C."/>
            <person name="Jen D."/>
            <person name="Larson L."/>
            <person name="Mehta T."/>
            <person name="Neiman D."/>
            <person name="Pearson M."/>
            <person name="Roberts A."/>
            <person name="Saif S."/>
            <person name="Shea T."/>
            <person name="Shenoy N."/>
            <person name="Sisk P."/>
            <person name="Stolte C."/>
            <person name="Sykes S."/>
            <person name="Walk T."/>
            <person name="White J."/>
            <person name="Yandava C."/>
            <person name="Haas B."/>
            <person name="Nusbaum C."/>
            <person name="Birren B."/>
        </authorList>
    </citation>
    <scope>NUCLEOTIDE SEQUENCE [LARGE SCALE GENOMIC DNA]</scope>
    <source>
        <strain evidence="8">ATCC 64411 / 73-15</strain>
    </source>
</reference>
<evidence type="ECO:0000313" key="6">
    <source>
        <dbReference type="EMBL" id="KLU92133.1"/>
    </source>
</evidence>
<dbReference type="Gene3D" id="1.50.10.10">
    <property type="match status" value="1"/>
</dbReference>
<dbReference type="GO" id="GO:0005975">
    <property type="term" value="P:carbohydrate metabolic process"/>
    <property type="evidence" value="ECO:0007669"/>
    <property type="project" value="InterPro"/>
</dbReference>
<gene>
    <name evidence="6" type="ORF">MAPG_11080</name>
</gene>
<dbReference type="EC" id="3.2.1.40" evidence="2"/>
<dbReference type="Pfam" id="PF08531">
    <property type="entry name" value="Bac_rhamnosid_N"/>
    <property type="match status" value="1"/>
</dbReference>
<feature type="domain" description="Alpha-L-rhamnosidase six-hairpin glycosidase" evidence="5">
    <location>
        <begin position="391"/>
        <end position="591"/>
    </location>
</feature>
<reference evidence="6" key="1">
    <citation type="submission" date="2010-05" db="EMBL/GenBank/DDBJ databases">
        <title>The Genome Sequence of Magnaporthe poae strain ATCC 64411.</title>
        <authorList>
            <consortium name="The Broad Institute Genome Sequencing Platform"/>
            <consortium name="Broad Institute Genome Sequencing Center for Infectious Disease"/>
            <person name="Ma L.-J."/>
            <person name="Dead R."/>
            <person name="Young S."/>
            <person name="Zeng Q."/>
            <person name="Koehrsen M."/>
            <person name="Alvarado L."/>
            <person name="Berlin A."/>
            <person name="Chapman S.B."/>
            <person name="Chen Z."/>
            <person name="Freedman E."/>
            <person name="Gellesch M."/>
            <person name="Goldberg J."/>
            <person name="Griggs A."/>
            <person name="Gujja S."/>
            <person name="Heilman E.R."/>
            <person name="Heiman D."/>
            <person name="Hepburn T."/>
            <person name="Howarth C."/>
            <person name="Jen D."/>
            <person name="Larson L."/>
            <person name="Mehta T."/>
            <person name="Neiman D."/>
            <person name="Pearson M."/>
            <person name="Roberts A."/>
            <person name="Saif S."/>
            <person name="Shea T."/>
            <person name="Shenoy N."/>
            <person name="Sisk P."/>
            <person name="Stolte C."/>
            <person name="Sykes S."/>
            <person name="Walk T."/>
            <person name="White J."/>
            <person name="Yandava C."/>
            <person name="Haas B."/>
            <person name="Nusbaum C."/>
            <person name="Birren B."/>
        </authorList>
    </citation>
    <scope>NUCLEOTIDE SEQUENCE</scope>
    <source>
        <strain evidence="6">ATCC 64411</strain>
    </source>
</reference>
<evidence type="ECO:0000259" key="5">
    <source>
        <dbReference type="Pfam" id="PF17389"/>
    </source>
</evidence>
<evidence type="ECO:0000259" key="4">
    <source>
        <dbReference type="Pfam" id="PF08531"/>
    </source>
</evidence>
<dbReference type="InterPro" id="IPR008902">
    <property type="entry name" value="Rhamnosid_concanavalin"/>
</dbReference>
<organism evidence="7 8">
    <name type="scientific">Magnaporthiopsis poae (strain ATCC 64411 / 73-15)</name>
    <name type="common">Kentucky bluegrass fungus</name>
    <name type="synonym">Magnaporthe poae</name>
    <dbReference type="NCBI Taxonomy" id="644358"/>
    <lineage>
        <taxon>Eukaryota</taxon>
        <taxon>Fungi</taxon>
        <taxon>Dikarya</taxon>
        <taxon>Ascomycota</taxon>
        <taxon>Pezizomycotina</taxon>
        <taxon>Sordariomycetes</taxon>
        <taxon>Sordariomycetidae</taxon>
        <taxon>Magnaporthales</taxon>
        <taxon>Magnaporthaceae</taxon>
        <taxon>Magnaporthiopsis</taxon>
    </lineage>
</organism>
<evidence type="ECO:0000313" key="8">
    <source>
        <dbReference type="Proteomes" id="UP000011715"/>
    </source>
</evidence>
<dbReference type="GO" id="GO:0030596">
    <property type="term" value="F:alpha-L-rhamnosidase activity"/>
    <property type="evidence" value="ECO:0007669"/>
    <property type="project" value="UniProtKB-EC"/>
</dbReference>